<feature type="region of interest" description="Disordered" evidence="1">
    <location>
        <begin position="213"/>
        <end position="243"/>
    </location>
</feature>
<dbReference type="AlphaFoldDB" id="S7ZGK7"/>
<gene>
    <name evidence="2" type="ORF">PDE_02720</name>
</gene>
<keyword evidence="3" id="KW-1185">Reference proteome</keyword>
<feature type="region of interest" description="Disordered" evidence="1">
    <location>
        <begin position="1"/>
        <end position="101"/>
    </location>
</feature>
<sequence length="270" mass="30051">MPPGALPGGLFHRAHQTPAPTRQRQESDSTTAVIDLSSLEGPPFENLRARGSMDGANTRHLNTPQPTGQYPGYHALYNKPLPPRPASAEPASARRLSPAHAHPRMCGNEVESLPRNTHLPCASAHRNRPGAVAAVRPHRNITSPDLGPSAQVASPLTTRPSHARGLEMMRSQSTPLVWQNTEQVRMNRESSSTRSSLARLTRPPQLEIYMSDSEGDHSSTFNEDGEHDLISPPPPYDSHDFDRDRWDQARFGARVPWDADVRWQHESRRY</sequence>
<feature type="compositionally biased region" description="Polar residues" evidence="1">
    <location>
        <begin position="18"/>
        <end position="32"/>
    </location>
</feature>
<accession>S7ZGK7</accession>
<dbReference type="OrthoDB" id="4349176at2759"/>
<evidence type="ECO:0000313" key="3">
    <source>
        <dbReference type="Proteomes" id="UP000019376"/>
    </source>
</evidence>
<dbReference type="Proteomes" id="UP000019376">
    <property type="component" value="Unassembled WGS sequence"/>
</dbReference>
<evidence type="ECO:0000313" key="2">
    <source>
        <dbReference type="EMBL" id="EPS27776.1"/>
    </source>
</evidence>
<evidence type="ECO:0000256" key="1">
    <source>
        <dbReference type="SAM" id="MobiDB-lite"/>
    </source>
</evidence>
<organism evidence="2 3">
    <name type="scientific">Penicillium oxalicum (strain 114-2 / CGMCC 5302)</name>
    <name type="common">Penicillium decumbens</name>
    <dbReference type="NCBI Taxonomy" id="933388"/>
    <lineage>
        <taxon>Eukaryota</taxon>
        <taxon>Fungi</taxon>
        <taxon>Dikarya</taxon>
        <taxon>Ascomycota</taxon>
        <taxon>Pezizomycotina</taxon>
        <taxon>Eurotiomycetes</taxon>
        <taxon>Eurotiomycetidae</taxon>
        <taxon>Eurotiales</taxon>
        <taxon>Aspergillaceae</taxon>
        <taxon>Penicillium</taxon>
    </lineage>
</organism>
<name>S7ZGK7_PENO1</name>
<dbReference type="HOGENOM" id="CLU_1030973_0_0_1"/>
<protein>
    <submittedName>
        <fullName evidence="2">Uncharacterized protein</fullName>
    </submittedName>
</protein>
<reference evidence="2 3" key="1">
    <citation type="journal article" date="2013" name="PLoS ONE">
        <title>Genomic and secretomic analyses reveal unique features of the lignocellulolytic enzyme system of Penicillium decumbens.</title>
        <authorList>
            <person name="Liu G."/>
            <person name="Zhang L."/>
            <person name="Wei X."/>
            <person name="Zou G."/>
            <person name="Qin Y."/>
            <person name="Ma L."/>
            <person name="Li J."/>
            <person name="Zheng H."/>
            <person name="Wang S."/>
            <person name="Wang C."/>
            <person name="Xun L."/>
            <person name="Zhao G.-P."/>
            <person name="Zhou Z."/>
            <person name="Qu Y."/>
        </authorList>
    </citation>
    <scope>NUCLEOTIDE SEQUENCE [LARGE SCALE GENOMIC DNA]</scope>
    <source>
        <strain evidence="3">114-2 / CGMCC 5302</strain>
    </source>
</reference>
<proteinExistence type="predicted"/>
<feature type="compositionally biased region" description="Polar residues" evidence="1">
    <location>
        <begin position="59"/>
        <end position="68"/>
    </location>
</feature>
<feature type="compositionally biased region" description="Low complexity" evidence="1">
    <location>
        <begin position="86"/>
        <end position="99"/>
    </location>
</feature>
<dbReference type="EMBL" id="KB644410">
    <property type="protein sequence ID" value="EPS27776.1"/>
    <property type="molecule type" value="Genomic_DNA"/>
</dbReference>